<feature type="region of interest" description="Disordered" evidence="1">
    <location>
        <begin position="80"/>
        <end position="117"/>
    </location>
</feature>
<name>A0ABQ9H2C4_9NEOP</name>
<gene>
    <name evidence="2" type="ORF">PR048_019011</name>
</gene>
<dbReference type="Proteomes" id="UP001159363">
    <property type="component" value="Chromosome 6"/>
</dbReference>
<evidence type="ECO:0000256" key="1">
    <source>
        <dbReference type="SAM" id="MobiDB-lite"/>
    </source>
</evidence>
<accession>A0ABQ9H2C4</accession>
<comment type="caution">
    <text evidence="2">The sequence shown here is derived from an EMBL/GenBank/DDBJ whole genome shotgun (WGS) entry which is preliminary data.</text>
</comment>
<organism evidence="2 3">
    <name type="scientific">Dryococelus australis</name>
    <dbReference type="NCBI Taxonomy" id="614101"/>
    <lineage>
        <taxon>Eukaryota</taxon>
        <taxon>Metazoa</taxon>
        <taxon>Ecdysozoa</taxon>
        <taxon>Arthropoda</taxon>
        <taxon>Hexapoda</taxon>
        <taxon>Insecta</taxon>
        <taxon>Pterygota</taxon>
        <taxon>Neoptera</taxon>
        <taxon>Polyneoptera</taxon>
        <taxon>Phasmatodea</taxon>
        <taxon>Verophasmatodea</taxon>
        <taxon>Anareolatae</taxon>
        <taxon>Phasmatidae</taxon>
        <taxon>Eurycanthinae</taxon>
        <taxon>Dryococelus</taxon>
    </lineage>
</organism>
<sequence>MNVHVCEFQLVKETNPRNARVTTYGAASEIQGRWGGGRWDLLETNPPPPSSTTASSGTIRGEASCLLTYAMLSHKSRTDVKCQGNRWKEKTGERGDPEKTRREEVSSGTRRTQHDENTARQFKSLRLEAMAHLTRVAESPLLTPRFSVPNAGEKVRPLDPTELMSAEVEIGLESRRGCNEMSTEQRRNARAGETGYPRENPPISGIFRKGSHLRSSGSDSAGNRTRIALLEQASIFCSRFLHTFGT</sequence>
<feature type="region of interest" description="Disordered" evidence="1">
    <location>
        <begin position="177"/>
        <end position="221"/>
    </location>
</feature>
<dbReference type="EMBL" id="JARBHB010000007">
    <property type="protein sequence ID" value="KAJ8878433.1"/>
    <property type="molecule type" value="Genomic_DNA"/>
</dbReference>
<evidence type="ECO:0000313" key="3">
    <source>
        <dbReference type="Proteomes" id="UP001159363"/>
    </source>
</evidence>
<protein>
    <submittedName>
        <fullName evidence="2">Uncharacterized protein</fullName>
    </submittedName>
</protein>
<keyword evidence="3" id="KW-1185">Reference proteome</keyword>
<evidence type="ECO:0000313" key="2">
    <source>
        <dbReference type="EMBL" id="KAJ8878433.1"/>
    </source>
</evidence>
<feature type="compositionally biased region" description="Basic and acidic residues" evidence="1">
    <location>
        <begin position="80"/>
        <end position="105"/>
    </location>
</feature>
<proteinExistence type="predicted"/>
<reference evidence="2 3" key="1">
    <citation type="submission" date="2023-02" db="EMBL/GenBank/DDBJ databases">
        <title>LHISI_Scaffold_Assembly.</title>
        <authorList>
            <person name="Stuart O.P."/>
            <person name="Cleave R."/>
            <person name="Magrath M.J.L."/>
            <person name="Mikheyev A.S."/>
        </authorList>
    </citation>
    <scope>NUCLEOTIDE SEQUENCE [LARGE SCALE GENOMIC DNA]</scope>
    <source>
        <strain evidence="2">Daus_M_001</strain>
        <tissue evidence="2">Leg muscle</tissue>
    </source>
</reference>
<feature type="compositionally biased region" description="Basic and acidic residues" evidence="1">
    <location>
        <begin position="177"/>
        <end position="187"/>
    </location>
</feature>